<keyword evidence="2" id="KW-0238">DNA-binding</keyword>
<evidence type="ECO:0000259" key="5">
    <source>
        <dbReference type="Pfam" id="PF23552"/>
    </source>
</evidence>
<dbReference type="SUPFAM" id="SSF109709">
    <property type="entry name" value="KorB DNA-binding domain-like"/>
    <property type="match status" value="1"/>
</dbReference>
<dbReference type="Gene3D" id="1.10.10.2830">
    <property type="match status" value="1"/>
</dbReference>
<dbReference type="GO" id="GO:0007059">
    <property type="term" value="P:chromosome segregation"/>
    <property type="evidence" value="ECO:0007669"/>
    <property type="project" value="TreeGrafter"/>
</dbReference>
<keyword evidence="7" id="KW-1185">Reference proteome</keyword>
<proteinExistence type="inferred from homology"/>
<dbReference type="InterPro" id="IPR050336">
    <property type="entry name" value="Chromosome_partition/occlusion"/>
</dbReference>
<accession>S9QXV1</accession>
<evidence type="ECO:0000259" key="4">
    <source>
        <dbReference type="Pfam" id="PF17762"/>
    </source>
</evidence>
<dbReference type="HOGENOM" id="CLU_023853_6_0_5"/>
<gene>
    <name evidence="6" type="ORF">ruthe_02246</name>
</gene>
<sequence>MPVLVRDYSDAEMAEVAVIENVQRADLDPIEEGAAYRALIERFGHTQEQVAEALGKSRSHIANQMRLLQLPEEVQAMVQEGQLTAGHVRPLIGHPRAVELARRIAERRLSAREAEKLARDPDPAHRAAARRAAHDPDTRAVEEDLSANLGMPVTIRHGRDGGGRLTIAYRDLDQLDELLARLSGR</sequence>
<dbReference type="Pfam" id="PF17762">
    <property type="entry name" value="HTH_ParB"/>
    <property type="match status" value="1"/>
</dbReference>
<evidence type="ECO:0000256" key="2">
    <source>
        <dbReference type="ARBA" id="ARBA00023125"/>
    </source>
</evidence>
<dbReference type="AlphaFoldDB" id="S9QXV1"/>
<dbReference type="STRING" id="1123069.ruthe_02246"/>
<evidence type="ECO:0000313" key="6">
    <source>
        <dbReference type="EMBL" id="EPX84442.1"/>
    </source>
</evidence>
<reference evidence="6 7" key="1">
    <citation type="journal article" date="2013" name="Stand. Genomic Sci.">
        <title>Genome sequence of the reddish-pigmented Rubellimicrobium thermophilum type strain (DSM 16684(T)), a member of the Roseobacter clade.</title>
        <authorList>
            <person name="Fiebig A."/>
            <person name="Riedel T."/>
            <person name="Gronow S."/>
            <person name="Petersen J."/>
            <person name="Klenk H.P."/>
            <person name="Goker M."/>
        </authorList>
    </citation>
    <scope>NUCLEOTIDE SEQUENCE [LARGE SCALE GENOMIC DNA]</scope>
    <source>
        <strain evidence="6 7">DSM 16684</strain>
    </source>
</reference>
<feature type="compositionally biased region" description="Basic and acidic residues" evidence="3">
    <location>
        <begin position="132"/>
        <end position="142"/>
    </location>
</feature>
<dbReference type="PANTHER" id="PTHR33375:SF1">
    <property type="entry name" value="CHROMOSOME-PARTITIONING PROTEIN PARB-RELATED"/>
    <property type="match status" value="1"/>
</dbReference>
<dbReference type="InterPro" id="IPR001387">
    <property type="entry name" value="Cro/C1-type_HTH"/>
</dbReference>
<feature type="compositionally biased region" description="Basic and acidic residues" evidence="3">
    <location>
        <begin position="112"/>
        <end position="125"/>
    </location>
</feature>
<dbReference type="GO" id="GO:0003677">
    <property type="term" value="F:DNA binding"/>
    <property type="evidence" value="ECO:0007669"/>
    <property type="project" value="UniProtKB-KW"/>
</dbReference>
<dbReference type="FunFam" id="1.10.10.2830:FF:000001">
    <property type="entry name" value="Chromosome partitioning protein ParB"/>
    <property type="match status" value="1"/>
</dbReference>
<dbReference type="Pfam" id="PF23552">
    <property type="entry name" value="ParB_C"/>
    <property type="match status" value="1"/>
</dbReference>
<dbReference type="GO" id="GO:0005694">
    <property type="term" value="C:chromosome"/>
    <property type="evidence" value="ECO:0007669"/>
    <property type="project" value="TreeGrafter"/>
</dbReference>
<organism evidence="6 7">
    <name type="scientific">Rubellimicrobium thermophilum DSM 16684</name>
    <dbReference type="NCBI Taxonomy" id="1123069"/>
    <lineage>
        <taxon>Bacteria</taxon>
        <taxon>Pseudomonadati</taxon>
        <taxon>Pseudomonadota</taxon>
        <taxon>Alphaproteobacteria</taxon>
        <taxon>Rhodobacterales</taxon>
        <taxon>Roseobacteraceae</taxon>
        <taxon>Rubellimicrobium</taxon>
    </lineage>
</organism>
<evidence type="ECO:0000256" key="1">
    <source>
        <dbReference type="ARBA" id="ARBA00006295"/>
    </source>
</evidence>
<dbReference type="CDD" id="cd00093">
    <property type="entry name" value="HTH_XRE"/>
    <property type="match status" value="1"/>
</dbReference>
<feature type="domain" description="ParB C-terminal dimerisation" evidence="5">
    <location>
        <begin position="135"/>
        <end position="182"/>
    </location>
</feature>
<protein>
    <submittedName>
        <fullName evidence="6">ParB-like partition protein</fullName>
    </submittedName>
</protein>
<feature type="region of interest" description="Disordered" evidence="3">
    <location>
        <begin position="112"/>
        <end position="145"/>
    </location>
</feature>
<evidence type="ECO:0000313" key="7">
    <source>
        <dbReference type="Proteomes" id="UP000015346"/>
    </source>
</evidence>
<dbReference type="PANTHER" id="PTHR33375">
    <property type="entry name" value="CHROMOSOME-PARTITIONING PROTEIN PARB-RELATED"/>
    <property type="match status" value="1"/>
</dbReference>
<dbReference type="Proteomes" id="UP000015346">
    <property type="component" value="Unassembled WGS sequence"/>
</dbReference>
<name>S9QXV1_9RHOB</name>
<evidence type="ECO:0000256" key="3">
    <source>
        <dbReference type="SAM" id="MobiDB-lite"/>
    </source>
</evidence>
<comment type="similarity">
    <text evidence="1">Belongs to the ParB family.</text>
</comment>
<dbReference type="InterPro" id="IPR057240">
    <property type="entry name" value="ParB_dimer_C"/>
</dbReference>
<dbReference type="EMBL" id="AOLV01000025">
    <property type="protein sequence ID" value="EPX84442.1"/>
    <property type="molecule type" value="Genomic_DNA"/>
</dbReference>
<dbReference type="InterPro" id="IPR041468">
    <property type="entry name" value="HTH_ParB/Spo0J"/>
</dbReference>
<dbReference type="InterPro" id="IPR004437">
    <property type="entry name" value="ParB/RepB/Spo0J"/>
</dbReference>
<comment type="caution">
    <text evidence="6">The sequence shown here is derived from an EMBL/GenBank/DDBJ whole genome shotgun (WGS) entry which is preliminary data.</text>
</comment>
<dbReference type="GO" id="GO:0045881">
    <property type="term" value="P:positive regulation of sporulation resulting in formation of a cellular spore"/>
    <property type="evidence" value="ECO:0007669"/>
    <property type="project" value="TreeGrafter"/>
</dbReference>
<feature type="domain" description="ParB/Spo0J HTH" evidence="4">
    <location>
        <begin position="26"/>
        <end position="119"/>
    </location>
</feature>
<dbReference type="NCBIfam" id="TIGR00180">
    <property type="entry name" value="parB_part"/>
    <property type="match status" value="1"/>
</dbReference>